<evidence type="ECO:0000256" key="1">
    <source>
        <dbReference type="ARBA" id="ARBA00006484"/>
    </source>
</evidence>
<dbReference type="CDD" id="cd05374">
    <property type="entry name" value="17beta-HSD-like_SDR_c"/>
    <property type="match status" value="1"/>
</dbReference>
<organism evidence="4 5">
    <name type="scientific">Staphylococcus caprae</name>
    <dbReference type="NCBI Taxonomy" id="29380"/>
    <lineage>
        <taxon>Bacteria</taxon>
        <taxon>Bacillati</taxon>
        <taxon>Bacillota</taxon>
        <taxon>Bacilli</taxon>
        <taxon>Bacillales</taxon>
        <taxon>Staphylococcaceae</taxon>
        <taxon>Staphylococcus</taxon>
    </lineage>
</organism>
<dbReference type="InterPro" id="IPR020904">
    <property type="entry name" value="Sc_DH/Rdtase_CS"/>
</dbReference>
<sequence>MNKKIVLITGASTGLGYETAILLAKQGYKVYATMRNLNKQDTLLQIAQENNLDIIIQQLDVTDIESIQTTVKRILKNEEKIDILINNAGAGFVKTTEHASDDEIMWQLNLNLMGVIRMTKAVLPSMRARREGHIINISSVGGLVGQPFNEIYCATKFGVEGYTEALSSYVQPKFNVKFSVIEPGGIQSEFTNNVMAQLDSTGGIQSDEYKPILNTYLNGLKKNYGPGSSQTSNEVAQVILDTIENEEPSIRTRTSPWSETFTELKTKADPTGKIQQQRVAKLLGE</sequence>
<dbReference type="InterPro" id="IPR002347">
    <property type="entry name" value="SDR_fam"/>
</dbReference>
<dbReference type="PROSITE" id="PS00061">
    <property type="entry name" value="ADH_SHORT"/>
    <property type="match status" value="1"/>
</dbReference>
<protein>
    <submittedName>
        <fullName evidence="4">Oxidoreductase, short chain dehydrogenase/ reductase family protein</fullName>
    </submittedName>
</protein>
<dbReference type="SUPFAM" id="SSF51735">
    <property type="entry name" value="NAD(P)-binding Rossmann-fold domains"/>
    <property type="match status" value="1"/>
</dbReference>
<evidence type="ECO:0000256" key="2">
    <source>
        <dbReference type="ARBA" id="ARBA00023002"/>
    </source>
</evidence>
<proteinExistence type="inferred from homology"/>
<name>A0ABN5W1D6_9STAP</name>
<dbReference type="PRINTS" id="PR00081">
    <property type="entry name" value="GDHRDH"/>
</dbReference>
<keyword evidence="5" id="KW-1185">Reference proteome</keyword>
<evidence type="ECO:0000313" key="5">
    <source>
        <dbReference type="Proteomes" id="UP000274772"/>
    </source>
</evidence>
<accession>A0ABN5W1D6</accession>
<reference evidence="4 5" key="1">
    <citation type="submission" date="2018-05" db="EMBL/GenBank/DDBJ databases">
        <title>Complete genome sequencing of three human clinical isolates of Staphylococcus caprae reveals virulence factors similar to those of S. epidermidis and S. capitis.</title>
        <authorList>
            <person name="Watanabe S."/>
            <person name="Cui L."/>
        </authorList>
    </citation>
    <scope>NUCLEOTIDE SEQUENCE [LARGE SCALE GENOMIC DNA]</scope>
    <source>
        <strain evidence="4 5">JMUB590</strain>
    </source>
</reference>
<dbReference type="PANTHER" id="PTHR43391">
    <property type="entry name" value="RETINOL DEHYDROGENASE-RELATED"/>
    <property type="match status" value="1"/>
</dbReference>
<dbReference type="PRINTS" id="PR00080">
    <property type="entry name" value="SDRFAMILY"/>
</dbReference>
<dbReference type="PANTHER" id="PTHR43391:SF86">
    <property type="entry name" value="SHORT-CHAIN DEHYDROGENASE_REDUCTASE FAMILY PROTEIN"/>
    <property type="match status" value="1"/>
</dbReference>
<dbReference type="Pfam" id="PF00106">
    <property type="entry name" value="adh_short"/>
    <property type="match status" value="1"/>
</dbReference>
<dbReference type="RefSeq" id="WP_002444797.1">
    <property type="nucleotide sequence ID" value="NZ_AP018585.1"/>
</dbReference>
<evidence type="ECO:0000313" key="4">
    <source>
        <dbReference type="EMBL" id="BBD91273.1"/>
    </source>
</evidence>
<evidence type="ECO:0000256" key="3">
    <source>
        <dbReference type="RuleBase" id="RU000363"/>
    </source>
</evidence>
<dbReference type="Gene3D" id="3.40.50.720">
    <property type="entry name" value="NAD(P)-binding Rossmann-like Domain"/>
    <property type="match status" value="1"/>
</dbReference>
<dbReference type="GeneID" id="58049942"/>
<gene>
    <name evidence="4" type="ORF">JMUB590_0163</name>
</gene>
<keyword evidence="2" id="KW-0560">Oxidoreductase</keyword>
<dbReference type="InterPro" id="IPR036291">
    <property type="entry name" value="NAD(P)-bd_dom_sf"/>
</dbReference>
<dbReference type="EMBL" id="AP018586">
    <property type="protein sequence ID" value="BBD91273.1"/>
    <property type="molecule type" value="Genomic_DNA"/>
</dbReference>
<comment type="similarity">
    <text evidence="1 3">Belongs to the short-chain dehydrogenases/reductases (SDR) family.</text>
</comment>
<dbReference type="Proteomes" id="UP000274772">
    <property type="component" value="Chromosome"/>
</dbReference>